<dbReference type="AlphaFoldDB" id="A0AA88XRB4"/>
<evidence type="ECO:0000256" key="17">
    <source>
        <dbReference type="SAM" id="MobiDB-lite"/>
    </source>
</evidence>
<keyword evidence="4" id="KW-0547">Nucleotide-binding</keyword>
<name>A0AA88XRB4_PINIB</name>
<dbReference type="GO" id="GO:0006369">
    <property type="term" value="P:termination of RNA polymerase II transcription"/>
    <property type="evidence" value="ECO:0007669"/>
    <property type="project" value="TreeGrafter"/>
</dbReference>
<dbReference type="InterPro" id="IPR027417">
    <property type="entry name" value="P-loop_NTPase"/>
</dbReference>
<evidence type="ECO:0000256" key="12">
    <source>
        <dbReference type="ARBA" id="ARBA00023235"/>
    </source>
</evidence>
<dbReference type="InterPro" id="IPR041677">
    <property type="entry name" value="DNA2/NAM7_AAA_11"/>
</dbReference>
<evidence type="ECO:0000256" key="2">
    <source>
        <dbReference type="ARBA" id="ARBA00022553"/>
    </source>
</evidence>
<dbReference type="InterPro" id="IPR047187">
    <property type="entry name" value="SF1_C_Upf1"/>
</dbReference>
<feature type="domain" description="DNA2/NAM7 helicase helicase" evidence="18">
    <location>
        <begin position="74"/>
        <end position="177"/>
    </location>
</feature>
<comment type="caution">
    <text evidence="20">The sequence shown here is derived from an EMBL/GenBank/DDBJ whole genome shotgun (WGS) entry which is preliminary data.</text>
</comment>
<protein>
    <recommendedName>
        <fullName evidence="15">5'-3' DNA helicase ZGRF1</fullName>
    </recommendedName>
    <alternativeName>
        <fullName evidence="16">GRF-type zinc finger domain-containing protein 1</fullName>
    </alternativeName>
</protein>
<evidence type="ECO:0000256" key="16">
    <source>
        <dbReference type="ARBA" id="ARBA00083828"/>
    </source>
</evidence>
<keyword evidence="3" id="KW-0479">Metal-binding</keyword>
<keyword evidence="21" id="KW-1185">Reference proteome</keyword>
<dbReference type="GO" id="GO:0001147">
    <property type="term" value="F:transcription termination site sequence-specific DNA binding"/>
    <property type="evidence" value="ECO:0007669"/>
    <property type="project" value="TreeGrafter"/>
</dbReference>
<dbReference type="FunFam" id="3.40.50.300:FF:001087">
    <property type="entry name" value="ZGRF1 isoform 9"/>
    <property type="match status" value="1"/>
</dbReference>
<feature type="compositionally biased region" description="Acidic residues" evidence="17">
    <location>
        <begin position="520"/>
        <end position="529"/>
    </location>
</feature>
<keyword evidence="9" id="KW-0862">Zinc</keyword>
<evidence type="ECO:0000259" key="18">
    <source>
        <dbReference type="Pfam" id="PF13086"/>
    </source>
</evidence>
<evidence type="ECO:0000256" key="15">
    <source>
        <dbReference type="ARBA" id="ARBA00072540"/>
    </source>
</evidence>
<evidence type="ECO:0000256" key="10">
    <source>
        <dbReference type="ARBA" id="ARBA00022840"/>
    </source>
</evidence>
<evidence type="ECO:0000256" key="3">
    <source>
        <dbReference type="ARBA" id="ARBA00022723"/>
    </source>
</evidence>
<comment type="subunit">
    <text evidence="14">Interacts with DNA repair protein RAD51; the interaction promotes RAD51 strand exchange activity. Also interacts with DNA repair proteins EXO1 and BRCA1; the interactions are increased following DNA damage induction.</text>
</comment>
<organism evidence="20 21">
    <name type="scientific">Pinctada imbricata</name>
    <name type="common">Atlantic pearl-oyster</name>
    <name type="synonym">Pinctada martensii</name>
    <dbReference type="NCBI Taxonomy" id="66713"/>
    <lineage>
        <taxon>Eukaryota</taxon>
        <taxon>Metazoa</taxon>
        <taxon>Spiralia</taxon>
        <taxon>Lophotrochozoa</taxon>
        <taxon>Mollusca</taxon>
        <taxon>Bivalvia</taxon>
        <taxon>Autobranchia</taxon>
        <taxon>Pteriomorphia</taxon>
        <taxon>Pterioida</taxon>
        <taxon>Pterioidea</taxon>
        <taxon>Pteriidae</taxon>
        <taxon>Pinctada</taxon>
    </lineage>
</organism>
<keyword evidence="2" id="KW-0597">Phosphoprotein</keyword>
<keyword evidence="8" id="KW-0347">Helicase</keyword>
<evidence type="ECO:0000256" key="13">
    <source>
        <dbReference type="ARBA" id="ARBA00023242"/>
    </source>
</evidence>
<feature type="region of interest" description="Disordered" evidence="17">
    <location>
        <begin position="421"/>
        <end position="477"/>
    </location>
</feature>
<evidence type="ECO:0000256" key="6">
    <source>
        <dbReference type="ARBA" id="ARBA00022771"/>
    </source>
</evidence>
<dbReference type="PANTHER" id="PTHR10887">
    <property type="entry name" value="DNA2/NAM7 HELICASE FAMILY"/>
    <property type="match status" value="1"/>
</dbReference>
<keyword evidence="5" id="KW-0227">DNA damage</keyword>
<evidence type="ECO:0000313" key="21">
    <source>
        <dbReference type="Proteomes" id="UP001186944"/>
    </source>
</evidence>
<dbReference type="InterPro" id="IPR045055">
    <property type="entry name" value="DNA2/NAM7-like"/>
</dbReference>
<dbReference type="GO" id="GO:0006281">
    <property type="term" value="P:DNA repair"/>
    <property type="evidence" value="ECO:0007669"/>
    <property type="project" value="UniProtKB-KW"/>
</dbReference>
<sequence>MFLVRVFELNDTYSPGVPFAWKILVSSTTNVAVDRILNGLLDLGFEDFVRVGSVKKIAKPVLPYSVHATGTENQELKDLQEMLRSGDLSMAEKHHVRQSIEKQRLGENKKRLGNVKVVGVTCASCSANSLKGMKFPIVILDESSQMTEPASLLPIAKFSCERLLLVGDPKQLDPTIQGSESSHTQGLEQTLFDRLIAMGHIPTVLRTQYRCHPAISNISNTLFYNKYLIDGLIPQDRLPLKSYLPTVCFYNVSNGEESMDTDGSFSNAKEADFVVFLIESLVASGVDPSSIGVITLYRSQMYKIVAQLGTSRNCSQKETKSTLVSTVDAFQGGERDIIILSCVRTKSVGFIDNEKRTNVALTRARHHMLIVGNKTNLKRNKLWGKIINLCESNPDGLQESSEAEEVLQIASEEACTSSIGTVNSSLTEHDDNNTTQKPKRGRKRKMKNSRNKDSQESSPPMSLSESQHSEASTFSPGFEDLTSNINLDDDFALPEDTAIVKRRNKVRLIDPTLIESDKDSSDEDLPLYG</sequence>
<dbReference type="CDD" id="cd18808">
    <property type="entry name" value="SF1_C_Upf1"/>
    <property type="match status" value="1"/>
</dbReference>
<dbReference type="GO" id="GO:0005524">
    <property type="term" value="F:ATP binding"/>
    <property type="evidence" value="ECO:0007669"/>
    <property type="project" value="UniProtKB-KW"/>
</dbReference>
<feature type="domain" description="DNA2/NAM7 helicase-like C-terminal" evidence="19">
    <location>
        <begin position="187"/>
        <end position="374"/>
    </location>
</feature>
<keyword evidence="6" id="KW-0863">Zinc-finger</keyword>
<keyword evidence="11" id="KW-0234">DNA repair</keyword>
<dbReference type="PANTHER" id="PTHR10887:SF531">
    <property type="entry name" value="PROTEIN ZGRF1"/>
    <property type="match status" value="1"/>
</dbReference>
<dbReference type="SUPFAM" id="SSF52540">
    <property type="entry name" value="P-loop containing nucleoside triphosphate hydrolases"/>
    <property type="match status" value="1"/>
</dbReference>
<evidence type="ECO:0000256" key="4">
    <source>
        <dbReference type="ARBA" id="ARBA00022741"/>
    </source>
</evidence>
<dbReference type="Gene3D" id="3.40.50.300">
    <property type="entry name" value="P-loop containing nucleotide triphosphate hydrolases"/>
    <property type="match status" value="2"/>
</dbReference>
<dbReference type="GO" id="GO:0008270">
    <property type="term" value="F:zinc ion binding"/>
    <property type="evidence" value="ECO:0007669"/>
    <property type="project" value="UniProtKB-KW"/>
</dbReference>
<evidence type="ECO:0000256" key="1">
    <source>
        <dbReference type="ARBA" id="ARBA00004123"/>
    </source>
</evidence>
<dbReference type="InterPro" id="IPR041679">
    <property type="entry name" value="DNA2/NAM7-like_C"/>
</dbReference>
<dbReference type="EMBL" id="VSWD01000010">
    <property type="protein sequence ID" value="KAK3089062.1"/>
    <property type="molecule type" value="Genomic_DNA"/>
</dbReference>
<comment type="subcellular location">
    <subcellularLocation>
        <location evidence="1">Nucleus</location>
    </subcellularLocation>
</comment>
<dbReference type="Proteomes" id="UP001186944">
    <property type="component" value="Unassembled WGS sequence"/>
</dbReference>
<evidence type="ECO:0000256" key="9">
    <source>
        <dbReference type="ARBA" id="ARBA00022833"/>
    </source>
</evidence>
<keyword evidence="13" id="KW-0539">Nucleus</keyword>
<dbReference type="GO" id="GO:0016604">
    <property type="term" value="C:nuclear body"/>
    <property type="evidence" value="ECO:0007669"/>
    <property type="project" value="TreeGrafter"/>
</dbReference>
<evidence type="ECO:0000256" key="11">
    <source>
        <dbReference type="ARBA" id="ARBA00023204"/>
    </source>
</evidence>
<evidence type="ECO:0000313" key="20">
    <source>
        <dbReference type="EMBL" id="KAK3089062.1"/>
    </source>
</evidence>
<dbReference type="GO" id="GO:0004386">
    <property type="term" value="F:helicase activity"/>
    <property type="evidence" value="ECO:0007669"/>
    <property type="project" value="UniProtKB-KW"/>
</dbReference>
<proteinExistence type="predicted"/>
<keyword evidence="12" id="KW-0413">Isomerase</keyword>
<gene>
    <name evidence="20" type="ORF">FSP39_000501</name>
</gene>
<accession>A0AA88XRB4</accession>
<keyword evidence="7" id="KW-0378">Hydrolase</keyword>
<dbReference type="GO" id="GO:0016787">
    <property type="term" value="F:hydrolase activity"/>
    <property type="evidence" value="ECO:0007669"/>
    <property type="project" value="UniProtKB-KW"/>
</dbReference>
<feature type="compositionally biased region" description="Basic residues" evidence="17">
    <location>
        <begin position="437"/>
        <end position="449"/>
    </location>
</feature>
<evidence type="ECO:0000256" key="7">
    <source>
        <dbReference type="ARBA" id="ARBA00022801"/>
    </source>
</evidence>
<evidence type="ECO:0000256" key="8">
    <source>
        <dbReference type="ARBA" id="ARBA00022806"/>
    </source>
</evidence>
<feature type="compositionally biased region" description="Polar residues" evidence="17">
    <location>
        <begin position="456"/>
        <end position="477"/>
    </location>
</feature>
<keyword evidence="10" id="KW-0067">ATP-binding</keyword>
<evidence type="ECO:0000256" key="14">
    <source>
        <dbReference type="ARBA" id="ARBA00066212"/>
    </source>
</evidence>
<dbReference type="Pfam" id="PF13087">
    <property type="entry name" value="AAA_12"/>
    <property type="match status" value="1"/>
</dbReference>
<reference evidence="20" key="1">
    <citation type="submission" date="2019-08" db="EMBL/GenBank/DDBJ databases">
        <title>The improved chromosome-level genome for the pearl oyster Pinctada fucata martensii using PacBio sequencing and Hi-C.</title>
        <authorList>
            <person name="Zheng Z."/>
        </authorList>
    </citation>
    <scope>NUCLEOTIDE SEQUENCE</scope>
    <source>
        <strain evidence="20">ZZ-2019</strain>
        <tissue evidence="20">Adductor muscle</tissue>
    </source>
</reference>
<dbReference type="Pfam" id="PF13086">
    <property type="entry name" value="AAA_11"/>
    <property type="match status" value="1"/>
</dbReference>
<evidence type="ECO:0000259" key="19">
    <source>
        <dbReference type="Pfam" id="PF13087"/>
    </source>
</evidence>
<evidence type="ECO:0000256" key="5">
    <source>
        <dbReference type="ARBA" id="ARBA00022763"/>
    </source>
</evidence>
<feature type="region of interest" description="Disordered" evidence="17">
    <location>
        <begin position="510"/>
        <end position="529"/>
    </location>
</feature>